<dbReference type="PRINTS" id="PR01346">
    <property type="entry name" value="HELNAPAPROT"/>
</dbReference>
<comment type="similarity">
    <text evidence="1 2">Belongs to the Dps family.</text>
</comment>
<organism evidence="4 5">
    <name type="scientific">Fannyhessea vaginae PB189-T1-4</name>
    <dbReference type="NCBI Taxonomy" id="866774"/>
    <lineage>
        <taxon>Bacteria</taxon>
        <taxon>Bacillati</taxon>
        <taxon>Actinomycetota</taxon>
        <taxon>Coriobacteriia</taxon>
        <taxon>Coriobacteriales</taxon>
        <taxon>Atopobiaceae</taxon>
        <taxon>Fannyhessea</taxon>
    </lineage>
</organism>
<dbReference type="SUPFAM" id="SSF47240">
    <property type="entry name" value="Ferritin-like"/>
    <property type="match status" value="1"/>
</dbReference>
<evidence type="ECO:0000313" key="5">
    <source>
        <dbReference type="Proteomes" id="UP000004431"/>
    </source>
</evidence>
<dbReference type="RefSeq" id="WP_006304607.1">
    <property type="nucleotide sequence ID" value="NZ_AEDQ01000030.1"/>
</dbReference>
<accession>A0ABN0AYZ3</accession>
<reference evidence="4 5" key="1">
    <citation type="submission" date="2010-08" db="EMBL/GenBank/DDBJ databases">
        <authorList>
            <person name="Durkin A.S."/>
            <person name="Madupu R."/>
            <person name="Torralba M."/>
            <person name="Gillis M."/>
            <person name="Methe B."/>
            <person name="Sutton G."/>
            <person name="Nelson K.E."/>
        </authorList>
    </citation>
    <scope>NUCLEOTIDE SEQUENCE [LARGE SCALE GENOMIC DNA]</scope>
    <source>
        <strain evidence="4 5">PB189-T1-4</strain>
    </source>
</reference>
<dbReference type="InterPro" id="IPR009078">
    <property type="entry name" value="Ferritin-like_SF"/>
</dbReference>
<keyword evidence="5" id="KW-1185">Reference proteome</keyword>
<evidence type="ECO:0000256" key="1">
    <source>
        <dbReference type="ARBA" id="ARBA00009497"/>
    </source>
</evidence>
<dbReference type="PANTHER" id="PTHR42932">
    <property type="entry name" value="GENERAL STRESS PROTEIN 20U"/>
    <property type="match status" value="1"/>
</dbReference>
<evidence type="ECO:0000256" key="2">
    <source>
        <dbReference type="RuleBase" id="RU003875"/>
    </source>
</evidence>
<dbReference type="CDD" id="cd01043">
    <property type="entry name" value="DPS"/>
    <property type="match status" value="1"/>
</dbReference>
<evidence type="ECO:0000313" key="4">
    <source>
        <dbReference type="EMBL" id="EFL43744.1"/>
    </source>
</evidence>
<dbReference type="EMBL" id="AEDQ01000030">
    <property type="protein sequence ID" value="EFL43744.1"/>
    <property type="molecule type" value="Genomic_DNA"/>
</dbReference>
<dbReference type="PIRSF" id="PIRSF005900">
    <property type="entry name" value="Dps"/>
    <property type="match status" value="1"/>
</dbReference>
<dbReference type="InterPro" id="IPR012347">
    <property type="entry name" value="Ferritin-like"/>
</dbReference>
<proteinExistence type="inferred from homology"/>
<dbReference type="Gene3D" id="1.20.1260.10">
    <property type="match status" value="1"/>
</dbReference>
<protein>
    <submittedName>
        <fullName evidence="4">General stress protein 20U</fullName>
    </submittedName>
</protein>
<dbReference type="InterPro" id="IPR002177">
    <property type="entry name" value="DPS_DNA-bd"/>
</dbReference>
<dbReference type="Pfam" id="PF00210">
    <property type="entry name" value="Ferritin"/>
    <property type="match status" value="1"/>
</dbReference>
<gene>
    <name evidence="4" type="primary">dps</name>
    <name evidence="4" type="ORF">HMPREF9248_0196</name>
</gene>
<dbReference type="PANTHER" id="PTHR42932:SF1">
    <property type="entry name" value="GENERAL STRESS PROTEIN 20U"/>
    <property type="match status" value="1"/>
</dbReference>
<name>A0ABN0AYZ3_9ACTN</name>
<sequence length="147" mass="16884">MAQKDLLCALNVYLANQQVNYFKTLSMHWYIKGKGFFVLHKKLEDMYLENEEICDSIAERILALGGNPNANMKGALELATIPERANEPISDDEVVREIASSLTWWIDESQKIVDLAEKEGDGATQDMFNEYIAKFQKDLWMIRSYLA</sequence>
<dbReference type="InterPro" id="IPR008331">
    <property type="entry name" value="Ferritin_DPS_dom"/>
</dbReference>
<feature type="domain" description="Ferritin/DPS" evidence="3">
    <location>
        <begin position="9"/>
        <end position="146"/>
    </location>
</feature>
<dbReference type="InterPro" id="IPR023188">
    <property type="entry name" value="DPS_DNA-bd_CS"/>
</dbReference>
<dbReference type="Proteomes" id="UP000004431">
    <property type="component" value="Unassembled WGS sequence"/>
</dbReference>
<evidence type="ECO:0000259" key="3">
    <source>
        <dbReference type="Pfam" id="PF00210"/>
    </source>
</evidence>
<comment type="caution">
    <text evidence="4">The sequence shown here is derived from an EMBL/GenBank/DDBJ whole genome shotgun (WGS) entry which is preliminary data.</text>
</comment>
<dbReference type="PROSITE" id="PS00818">
    <property type="entry name" value="DPS_1"/>
    <property type="match status" value="1"/>
</dbReference>